<dbReference type="InterPro" id="IPR051561">
    <property type="entry name" value="FRAS1_ECM"/>
</dbReference>
<gene>
    <name evidence="2" type="ORF">EWB00_008093</name>
</gene>
<keyword evidence="3" id="KW-1185">Reference proteome</keyword>
<dbReference type="EMBL" id="SKCS01000446">
    <property type="protein sequence ID" value="TNN06894.1"/>
    <property type="molecule type" value="Genomic_DNA"/>
</dbReference>
<name>A0A4Z2CS32_SCHJA</name>
<dbReference type="PANTHER" id="PTHR45739">
    <property type="entry name" value="MATRIX PROTEIN, PUTATIVE-RELATED"/>
    <property type="match status" value="1"/>
</dbReference>
<dbReference type="OrthoDB" id="6239408at2759"/>
<keyword evidence="1" id="KW-1133">Transmembrane helix</keyword>
<accession>A0A4Z2CS32</accession>
<evidence type="ECO:0000313" key="2">
    <source>
        <dbReference type="EMBL" id="TNN06894.1"/>
    </source>
</evidence>
<dbReference type="GO" id="GO:0009653">
    <property type="term" value="P:anatomical structure morphogenesis"/>
    <property type="evidence" value="ECO:0007669"/>
    <property type="project" value="TreeGrafter"/>
</dbReference>
<feature type="transmembrane region" description="Helical" evidence="1">
    <location>
        <begin position="974"/>
        <end position="1001"/>
    </location>
</feature>
<evidence type="ECO:0000313" key="3">
    <source>
        <dbReference type="Proteomes" id="UP000311919"/>
    </source>
</evidence>
<dbReference type="Pfam" id="PF16184">
    <property type="entry name" value="Cadherin_3"/>
    <property type="match status" value="1"/>
</dbReference>
<reference evidence="2 3" key="1">
    <citation type="submission" date="2019-03" db="EMBL/GenBank/DDBJ databases">
        <title>An improved genome assembly of the fluke Schistosoma japonicum.</title>
        <authorList>
            <person name="Hu W."/>
            <person name="Luo F."/>
            <person name="Yin M."/>
            <person name="Mo X."/>
            <person name="Sun C."/>
            <person name="Wu Q."/>
            <person name="Zhu B."/>
            <person name="Xiang M."/>
            <person name="Wang J."/>
            <person name="Wang Y."/>
            <person name="Zhang T."/>
            <person name="Xu B."/>
            <person name="Zheng H."/>
            <person name="Feng Z."/>
        </authorList>
    </citation>
    <scope>NUCLEOTIDE SEQUENCE [LARGE SCALE GENOMIC DNA]</scope>
    <source>
        <strain evidence="2">HuSjv2</strain>
        <tissue evidence="2">Worms</tissue>
    </source>
</reference>
<evidence type="ECO:0000256" key="1">
    <source>
        <dbReference type="SAM" id="Phobius"/>
    </source>
</evidence>
<keyword evidence="1" id="KW-0812">Transmembrane</keyword>
<proteinExistence type="predicted"/>
<comment type="caution">
    <text evidence="2">The sequence shown here is derived from an EMBL/GenBank/DDBJ whole genome shotgun (WGS) entry which is preliminary data.</text>
</comment>
<dbReference type="PANTHER" id="PTHR45739:SF1">
    <property type="entry name" value="EXTRACELLULAR MATRIX ORGANIZING PROTEIN FRAS1"/>
    <property type="match status" value="1"/>
</dbReference>
<sequence>MSEDSVDLTAMELSTETMTVNPVKIRFTVSERNPRPYLKACGPMRILIGSSAVIKTDYLRAELTSGFDSGQITFEIMYTHQGHIGFISSSHVSLSTFTQVDLQRGRVAFIHSGSQKSTACGFGFVLTYNLYRSEIYHFQIIPGTVKLNVINNQTLLVFPKGFEVITRHHLNTEIKFTAQKSVGYGTSSTAQRNCNLSNTSFPPLVKSQYDLKNELDLQVVYKVLSQPKYGSIIKFSAANKNQLLSWNENITKFTQEEITMGRIAYTFYPNKWSVAVKQSTSLRDQSDIEDEYTVSASIVKRPTIMNMENEKNYNGNNKNDHPTYNIINNYDHTKYLASQIIFCSISISFNYILRYNQNRLLKISPLIVHNGQAGEITLNHINANQLREFLENNGSESRSLKISKTPKHGTLWLGSNMMKPGSIIPGVFSGMLVEKLVYQHDGSSVKEDDFELLVYQLNRSLRSYEQPIVFPIQIVPNFNASLNLIRPLSQINTDSLSIKNTKLIIVEMNDYVTISNEHIFVQHEFIQPQFIYIHFKILPKYGNLFYSYNSFKQEHEVLLPECEILHKITQNDINLKRLRYFANNVDNNKRNRNIPIYDSVTFDVYQNEYPNLQLKKLTGILEFQIILNNFALNDSVQLDLMQNETKLWLDTEMLNLQLSRWRNYHYDYQTNHTLFFVIQEMPNYGKIFVDTIPVYGFSYAQLEQKRVYYAKTSYSTYSDSFTIEIVKYLCGVNLRSRSIILNLRDDYKQNFINQVSSQRSPYITFTVNILVKALVSIDTIYVTPGKMTKIIAENLKINKFSEFLQMYNIPNFKQPKIYQKSMPVTMFTFPTGTILKSGRFYIDDRLVISIGYLNDKLSSSINISLQDFLSNNVYFEAYRINDESLEIYEETIPFIFTLGTFINSQTYLTFSNPIFIQPGYGDLKISIKNIFFSTRSNNNHSNNDSMNQSVSSSSALSSTVKSDQNSKYFGTSKIAFTIAGLALSLAFISVVIICSISCCIYKRKNKAGKSLINKSNSSEKHVSTPYSMVTTTLSRGIINSPNKYILKSNRDSIELCSNKQREESEKLYSDEQVNSPILSNKLTRVTFDNNVSINHIIPVDSIVPSSQDYSCSCDFSGAVVYWTTDMAIDTALSHIGCQSDSNVFNCNIHNSNHTFHLFSTSETNKPPVISTPLSSNVLHMQEDTEQCFSPVLLAQLPSDNLNIPHLTFLSSPDTTKQINVDIVPYQSQFTCKNNVEDNKNNPKHNHESIQVSSEIMNVDNFKNTDKMNESHCVESVCNESPNGSSIMKPMTYVLSNIYDKHFDMNYMNQMV</sequence>
<keyword evidence="1" id="KW-0472">Membrane</keyword>
<dbReference type="Proteomes" id="UP000311919">
    <property type="component" value="Unassembled WGS sequence"/>
</dbReference>
<protein>
    <submittedName>
        <fullName evidence="2">Chondroitin sulfate proteoglycan 4-like</fullName>
    </submittedName>
</protein>
<organism evidence="2 3">
    <name type="scientific">Schistosoma japonicum</name>
    <name type="common">Blood fluke</name>
    <dbReference type="NCBI Taxonomy" id="6182"/>
    <lineage>
        <taxon>Eukaryota</taxon>
        <taxon>Metazoa</taxon>
        <taxon>Spiralia</taxon>
        <taxon>Lophotrochozoa</taxon>
        <taxon>Platyhelminthes</taxon>
        <taxon>Trematoda</taxon>
        <taxon>Digenea</taxon>
        <taxon>Strigeidida</taxon>
        <taxon>Schistosomatoidea</taxon>
        <taxon>Schistosomatidae</taxon>
        <taxon>Schistosoma</taxon>
    </lineage>
</organism>
<dbReference type="STRING" id="6182.A0A4Z2CS32"/>